<dbReference type="GO" id="GO:0016787">
    <property type="term" value="F:hydrolase activity"/>
    <property type="evidence" value="ECO:0007669"/>
    <property type="project" value="UniProtKB-KW"/>
</dbReference>
<dbReference type="Pfam" id="PF00144">
    <property type="entry name" value="Beta-lactamase"/>
    <property type="match status" value="1"/>
</dbReference>
<accession>A0A3L9M7U4</accession>
<evidence type="ECO:0000313" key="3">
    <source>
        <dbReference type="Proteomes" id="UP000275348"/>
    </source>
</evidence>
<keyword evidence="2" id="KW-0378">Hydrolase</keyword>
<name>A0A3L9M7U4_9FLAO</name>
<dbReference type="RefSeq" id="WP_121934877.1">
    <property type="nucleotide sequence ID" value="NZ_RDOJ01000011.1"/>
</dbReference>
<evidence type="ECO:0000313" key="2">
    <source>
        <dbReference type="EMBL" id="RLZ09150.1"/>
    </source>
</evidence>
<dbReference type="InterPro" id="IPR001466">
    <property type="entry name" value="Beta-lactam-related"/>
</dbReference>
<dbReference type="PANTHER" id="PTHR46825:SF7">
    <property type="entry name" value="D-ALANYL-D-ALANINE CARBOXYPEPTIDASE"/>
    <property type="match status" value="1"/>
</dbReference>
<dbReference type="PANTHER" id="PTHR46825">
    <property type="entry name" value="D-ALANYL-D-ALANINE-CARBOXYPEPTIDASE/ENDOPEPTIDASE AMPH"/>
    <property type="match status" value="1"/>
</dbReference>
<dbReference type="InterPro" id="IPR012338">
    <property type="entry name" value="Beta-lactam/transpept-like"/>
</dbReference>
<dbReference type="InterPro" id="IPR050491">
    <property type="entry name" value="AmpC-like"/>
</dbReference>
<dbReference type="OrthoDB" id="9793489at2"/>
<evidence type="ECO:0000259" key="1">
    <source>
        <dbReference type="Pfam" id="PF00144"/>
    </source>
</evidence>
<gene>
    <name evidence="2" type="ORF">EAH69_09060</name>
</gene>
<dbReference type="EMBL" id="RDOJ01000011">
    <property type="protein sequence ID" value="RLZ09150.1"/>
    <property type="molecule type" value="Genomic_DNA"/>
</dbReference>
<dbReference type="Proteomes" id="UP000275348">
    <property type="component" value="Unassembled WGS sequence"/>
</dbReference>
<comment type="caution">
    <text evidence="2">The sequence shown here is derived from an EMBL/GenBank/DDBJ whole genome shotgun (WGS) entry which is preliminary data.</text>
</comment>
<reference evidence="2 3" key="1">
    <citation type="submission" date="2018-10" db="EMBL/GenBank/DDBJ databases">
        <authorList>
            <person name="Chen X."/>
        </authorList>
    </citation>
    <scope>NUCLEOTIDE SEQUENCE [LARGE SCALE GENOMIC DNA]</scope>
    <source>
        <strain evidence="2 3">YIM 102668</strain>
    </source>
</reference>
<organism evidence="2 3">
    <name type="scientific">Faecalibacter macacae</name>
    <dbReference type="NCBI Taxonomy" id="1859289"/>
    <lineage>
        <taxon>Bacteria</taxon>
        <taxon>Pseudomonadati</taxon>
        <taxon>Bacteroidota</taxon>
        <taxon>Flavobacteriia</taxon>
        <taxon>Flavobacteriales</taxon>
        <taxon>Weeksellaceae</taxon>
        <taxon>Faecalibacter</taxon>
    </lineage>
</organism>
<dbReference type="AlphaFoldDB" id="A0A3L9M7U4"/>
<keyword evidence="3" id="KW-1185">Reference proteome</keyword>
<protein>
    <submittedName>
        <fullName evidence="2">Class C beta-lactamase-related serine hydrolase</fullName>
    </submittedName>
</protein>
<proteinExistence type="predicted"/>
<dbReference type="Gene3D" id="3.40.710.10">
    <property type="entry name" value="DD-peptidase/beta-lactamase superfamily"/>
    <property type="match status" value="1"/>
</dbReference>
<feature type="domain" description="Beta-lactamase-related" evidence="1">
    <location>
        <begin position="38"/>
        <end position="346"/>
    </location>
</feature>
<dbReference type="SUPFAM" id="SSF56601">
    <property type="entry name" value="beta-lactamase/transpeptidase-like"/>
    <property type="match status" value="1"/>
</dbReference>
<sequence length="369" mass="42326">MYKPFIVSTLFLPILAFSQLQNVFKEKIDSIYEKNKDAIGILVHVEAPNQNISWSYAKGVSDLTTKELLNPQQPVLIASNTKTYVSAAILRLVELEKISLNQSIKYLLSKNTQKLFEDDGYNLEEITVKHLLSHTSGIQDYANQSYFDFVLQNPNYNWTKEEQMKRAVEVGTPQKVGENFLYADINYLLLTEIIEQKTKKPFYKSMRDLLKFKELGLSKTWFINLEKYPNQTLALAHQYSTKNNMDSYQINPSWDLYGGGGYASTVKETALFYQNLFQGKIIKNQKVLDKMSTYVLPIDKTDYCLGISNTLYADLGFRVYAHGGFWGTDALYSPETNATISVFTLQQDKSYLINPVIGKEFQKLLLKSK</sequence>